<comment type="caution">
    <text evidence="1">The sequence shown here is derived from an EMBL/GenBank/DDBJ whole genome shotgun (WGS) entry which is preliminary data.</text>
</comment>
<proteinExistence type="predicted"/>
<sequence length="94" mass="10922">MPNQLRRLMTALVPKSNWTIGYFRNYVALDPVADAFFYISAVLNPFLYNLSSQQFRQVFVQVLRCHLTIEHVNKQISKNSDIKKKDCSLSAIKQ</sequence>
<name>A0ACC2H9X0_DALPE</name>
<organism evidence="1 2">
    <name type="scientific">Dallia pectoralis</name>
    <name type="common">Alaska blackfish</name>
    <dbReference type="NCBI Taxonomy" id="75939"/>
    <lineage>
        <taxon>Eukaryota</taxon>
        <taxon>Metazoa</taxon>
        <taxon>Chordata</taxon>
        <taxon>Craniata</taxon>
        <taxon>Vertebrata</taxon>
        <taxon>Euteleostomi</taxon>
        <taxon>Actinopterygii</taxon>
        <taxon>Neopterygii</taxon>
        <taxon>Teleostei</taxon>
        <taxon>Protacanthopterygii</taxon>
        <taxon>Esociformes</taxon>
        <taxon>Umbridae</taxon>
        <taxon>Dallia</taxon>
    </lineage>
</organism>
<protein>
    <submittedName>
        <fullName evidence="1">Uncharacterized protein</fullName>
    </submittedName>
</protein>
<dbReference type="Proteomes" id="UP001157502">
    <property type="component" value="Chromosome 4"/>
</dbReference>
<accession>A0ACC2H9X0</accession>
<reference evidence="1" key="1">
    <citation type="submission" date="2021-05" db="EMBL/GenBank/DDBJ databases">
        <authorList>
            <person name="Pan Q."/>
            <person name="Jouanno E."/>
            <person name="Zahm M."/>
            <person name="Klopp C."/>
            <person name="Cabau C."/>
            <person name="Louis A."/>
            <person name="Berthelot C."/>
            <person name="Parey E."/>
            <person name="Roest Crollius H."/>
            <person name="Montfort J."/>
            <person name="Robinson-Rechavi M."/>
            <person name="Bouchez O."/>
            <person name="Lampietro C."/>
            <person name="Lopez Roques C."/>
            <person name="Donnadieu C."/>
            <person name="Postlethwait J."/>
            <person name="Bobe J."/>
            <person name="Dillon D."/>
            <person name="Chandos A."/>
            <person name="von Hippel F."/>
            <person name="Guiguen Y."/>
        </authorList>
    </citation>
    <scope>NUCLEOTIDE SEQUENCE</scope>
    <source>
        <strain evidence="1">YG-Jan2019</strain>
    </source>
</reference>
<evidence type="ECO:0000313" key="2">
    <source>
        <dbReference type="Proteomes" id="UP001157502"/>
    </source>
</evidence>
<dbReference type="EMBL" id="CM055731">
    <property type="protein sequence ID" value="KAJ8012425.1"/>
    <property type="molecule type" value="Genomic_DNA"/>
</dbReference>
<gene>
    <name evidence="1" type="ORF">DPEC_G00042630</name>
</gene>
<evidence type="ECO:0000313" key="1">
    <source>
        <dbReference type="EMBL" id="KAJ8012425.1"/>
    </source>
</evidence>
<keyword evidence="2" id="KW-1185">Reference proteome</keyword>